<sequence length="72" mass="7482">MSWMELTLSYPGRPSVAHSASCTGPARCGSAARAGPVFAAMMSVAAARTAAQTALKCESTATSQQQRRIKHA</sequence>
<dbReference type="EMBL" id="JAUSZS010000004">
    <property type="protein sequence ID" value="MDQ0934187.1"/>
    <property type="molecule type" value="Genomic_DNA"/>
</dbReference>
<gene>
    <name evidence="1" type="ORF">QFZ49_004127</name>
</gene>
<dbReference type="Proteomes" id="UP001223072">
    <property type="component" value="Unassembled WGS sequence"/>
</dbReference>
<keyword evidence="2" id="KW-1185">Reference proteome</keyword>
<evidence type="ECO:0000313" key="2">
    <source>
        <dbReference type="Proteomes" id="UP001223072"/>
    </source>
</evidence>
<comment type="caution">
    <text evidence="1">The sequence shown here is derived from an EMBL/GenBank/DDBJ whole genome shotgun (WGS) entry which is preliminary data.</text>
</comment>
<proteinExistence type="predicted"/>
<evidence type="ECO:0000313" key="1">
    <source>
        <dbReference type="EMBL" id="MDQ0934187.1"/>
    </source>
</evidence>
<accession>A0ABU0RSV0</accession>
<protein>
    <submittedName>
        <fullName evidence="1">Uncharacterized protein</fullName>
    </submittedName>
</protein>
<name>A0ABU0RSV0_9ACTN</name>
<reference evidence="1 2" key="1">
    <citation type="submission" date="2023-07" db="EMBL/GenBank/DDBJ databases">
        <title>Comparative genomics of wheat-associated soil bacteria to identify genetic determinants of phenazine resistance.</title>
        <authorList>
            <person name="Mouncey N."/>
        </authorList>
    </citation>
    <scope>NUCLEOTIDE SEQUENCE [LARGE SCALE GENOMIC DNA]</scope>
    <source>
        <strain evidence="1 2">W2I16</strain>
    </source>
</reference>
<organism evidence="1 2">
    <name type="scientific">Streptomyces turgidiscabies</name>
    <dbReference type="NCBI Taxonomy" id="85558"/>
    <lineage>
        <taxon>Bacteria</taxon>
        <taxon>Bacillati</taxon>
        <taxon>Actinomycetota</taxon>
        <taxon>Actinomycetes</taxon>
        <taxon>Kitasatosporales</taxon>
        <taxon>Streptomycetaceae</taxon>
        <taxon>Streptomyces</taxon>
    </lineage>
</organism>